<evidence type="ECO:0000256" key="1">
    <source>
        <dbReference type="ARBA" id="ARBA00001400"/>
    </source>
</evidence>
<comment type="similarity">
    <text evidence="3 8 10">Belongs to the uracil-DNA glycosylase (UDG) superfamily. UNG family.</text>
</comment>
<dbReference type="Gene3D" id="3.40.470.10">
    <property type="entry name" value="Uracil-DNA glycosylase-like domain"/>
    <property type="match status" value="1"/>
</dbReference>
<proteinExistence type="inferred from homology"/>
<keyword evidence="8" id="KW-0963">Cytoplasm</keyword>
<keyword evidence="12" id="KW-0326">Glycosidase</keyword>
<dbReference type="Proteomes" id="UP000005707">
    <property type="component" value="Unassembled WGS sequence"/>
</dbReference>
<gene>
    <name evidence="8 12" type="primary">ung</name>
    <name evidence="12" type="ORF">HLPCO_001469</name>
</gene>
<dbReference type="SMART" id="SM00987">
    <property type="entry name" value="UreE_C"/>
    <property type="match status" value="1"/>
</dbReference>
<feature type="domain" description="Uracil-DNA glycosylase-like" evidence="11">
    <location>
        <begin position="50"/>
        <end position="210"/>
    </location>
</feature>
<dbReference type="PROSITE" id="PS00130">
    <property type="entry name" value="U_DNA_GLYCOSYLASE"/>
    <property type="match status" value="1"/>
</dbReference>
<dbReference type="GO" id="GO:0097510">
    <property type="term" value="P:base-excision repair, AP site formation via deaminated base removal"/>
    <property type="evidence" value="ECO:0007669"/>
    <property type="project" value="TreeGrafter"/>
</dbReference>
<evidence type="ECO:0000256" key="5">
    <source>
        <dbReference type="ARBA" id="ARBA00022763"/>
    </source>
</evidence>
<evidence type="ECO:0000256" key="7">
    <source>
        <dbReference type="ARBA" id="ARBA00023204"/>
    </source>
</evidence>
<evidence type="ECO:0000313" key="12">
    <source>
        <dbReference type="EMBL" id="ERJ12483.1"/>
    </source>
</evidence>
<dbReference type="CDD" id="cd10027">
    <property type="entry name" value="UDG-F1-like"/>
    <property type="match status" value="1"/>
</dbReference>
<dbReference type="GO" id="GO:0004844">
    <property type="term" value="F:uracil DNA N-glycosylase activity"/>
    <property type="evidence" value="ECO:0007669"/>
    <property type="project" value="UniProtKB-UniRule"/>
</dbReference>
<dbReference type="FunCoup" id="U2EBN9">
    <property type="interactions" value="290"/>
</dbReference>
<keyword evidence="13" id="KW-1185">Reference proteome</keyword>
<dbReference type="PANTHER" id="PTHR11264:SF0">
    <property type="entry name" value="URACIL-DNA GLYCOSYLASE"/>
    <property type="match status" value="1"/>
</dbReference>
<evidence type="ECO:0000256" key="4">
    <source>
        <dbReference type="ARBA" id="ARBA00012030"/>
    </source>
</evidence>
<dbReference type="InterPro" id="IPR002043">
    <property type="entry name" value="UDG_fam1"/>
</dbReference>
<dbReference type="eggNOG" id="COG0692">
    <property type="taxonomic scope" value="Bacteria"/>
</dbReference>
<protein>
    <recommendedName>
        <fullName evidence="4 8">Uracil-DNA glycosylase</fullName>
        <shortName evidence="8">UDG</shortName>
        <ecNumber evidence="4 8">3.2.2.27</ecNumber>
    </recommendedName>
</protein>
<feature type="active site" description="Proton acceptor" evidence="8 9">
    <location>
        <position position="65"/>
    </location>
</feature>
<reference evidence="12 13" key="1">
    <citation type="journal article" date="2011" name="J. Bacteriol.">
        <title>Genome sequence of Haloplasma contractile, an unusual contractile bacterium from a deep-sea anoxic brine lake.</title>
        <authorList>
            <person name="Antunes A."/>
            <person name="Alam I."/>
            <person name="El Dorry H."/>
            <person name="Siam R."/>
            <person name="Robertson A."/>
            <person name="Bajic V.B."/>
            <person name="Stingl U."/>
        </authorList>
    </citation>
    <scope>NUCLEOTIDE SEQUENCE [LARGE SCALE GENOMIC DNA]</scope>
    <source>
        <strain evidence="12 13">SSD-17B</strain>
    </source>
</reference>
<comment type="caution">
    <text evidence="12">The sequence shown here is derived from an EMBL/GenBank/DDBJ whole genome shotgun (WGS) entry which is preliminary data.</text>
</comment>
<evidence type="ECO:0000256" key="9">
    <source>
        <dbReference type="PROSITE-ProRule" id="PRU10072"/>
    </source>
</evidence>
<dbReference type="NCBIfam" id="NF003589">
    <property type="entry name" value="PRK05254.1-2"/>
    <property type="match status" value="1"/>
</dbReference>
<name>U2EBN9_9MOLU</name>
<evidence type="ECO:0000256" key="2">
    <source>
        <dbReference type="ARBA" id="ARBA00002631"/>
    </source>
</evidence>
<sequence length="223" mass="26082">MQYFPKNDWYSILKDEFTKPYFIELQHKLKNEYRLHTIYPLQEHIYKAFELCSFNDTKVVILGQDPYHQPNQANGLSFSVSKEVDIPKSLKNIYKELENDLNIKTPTHGDLNCWAKQGVLLLNTFLTVKQNLPGSHREIGWELFTNQVISELNKKSDPIVFVLWGKQAQKKNVLVTNKNHLSIHSPHPSPLSAYRGFFNSKPFTTVNNFLIKHNQDPIDWEIK</sequence>
<evidence type="ECO:0000313" key="13">
    <source>
        <dbReference type="Proteomes" id="UP000005707"/>
    </source>
</evidence>
<keyword evidence="7 8" id="KW-0234">DNA repair</keyword>
<dbReference type="STRING" id="1033810.HLPCO_001469"/>
<evidence type="ECO:0000256" key="8">
    <source>
        <dbReference type="HAMAP-Rule" id="MF_00148"/>
    </source>
</evidence>
<dbReference type="SMART" id="SM00986">
    <property type="entry name" value="UDG"/>
    <property type="match status" value="1"/>
</dbReference>
<keyword evidence="6 8" id="KW-0378">Hydrolase</keyword>
<accession>U2EBN9</accession>
<evidence type="ECO:0000259" key="11">
    <source>
        <dbReference type="SMART" id="SM00986"/>
    </source>
</evidence>
<dbReference type="EC" id="3.2.2.27" evidence="4 8"/>
<dbReference type="InterPro" id="IPR018085">
    <property type="entry name" value="Ura-DNA_Glyclase_AS"/>
</dbReference>
<evidence type="ECO:0000256" key="10">
    <source>
        <dbReference type="RuleBase" id="RU003780"/>
    </source>
</evidence>
<dbReference type="InterPro" id="IPR005122">
    <property type="entry name" value="Uracil-DNA_glycosylase-like"/>
</dbReference>
<keyword evidence="5 8" id="KW-0227">DNA damage</keyword>
<dbReference type="NCBIfam" id="NF003588">
    <property type="entry name" value="PRK05254.1-1"/>
    <property type="match status" value="1"/>
</dbReference>
<dbReference type="OrthoDB" id="9804372at2"/>
<dbReference type="Pfam" id="PF03167">
    <property type="entry name" value="UDG"/>
    <property type="match status" value="1"/>
</dbReference>
<evidence type="ECO:0000256" key="6">
    <source>
        <dbReference type="ARBA" id="ARBA00022801"/>
    </source>
</evidence>
<comment type="catalytic activity">
    <reaction evidence="1 8 10">
        <text>Hydrolyzes single-stranded DNA or mismatched double-stranded DNA and polynucleotides, releasing free uracil.</text>
        <dbReference type="EC" id="3.2.2.27"/>
    </reaction>
</comment>
<dbReference type="HAMAP" id="MF_00148">
    <property type="entry name" value="UDG"/>
    <property type="match status" value="1"/>
</dbReference>
<dbReference type="InterPro" id="IPR036895">
    <property type="entry name" value="Uracil-DNA_glycosylase-like_sf"/>
</dbReference>
<comment type="subcellular location">
    <subcellularLocation>
        <location evidence="8">Cytoplasm</location>
    </subcellularLocation>
</comment>
<evidence type="ECO:0000256" key="3">
    <source>
        <dbReference type="ARBA" id="ARBA00008184"/>
    </source>
</evidence>
<dbReference type="InParanoid" id="U2EBN9"/>
<dbReference type="RefSeq" id="WP_008824938.1">
    <property type="nucleotide sequence ID" value="NZ_AFNU02000004.1"/>
</dbReference>
<dbReference type="AlphaFoldDB" id="U2EBN9"/>
<dbReference type="NCBIfam" id="NF003592">
    <property type="entry name" value="PRK05254.1-5"/>
    <property type="match status" value="1"/>
</dbReference>
<dbReference type="NCBIfam" id="TIGR00628">
    <property type="entry name" value="ung"/>
    <property type="match status" value="1"/>
</dbReference>
<reference evidence="12 13" key="2">
    <citation type="journal article" date="2013" name="PLoS ONE">
        <title>INDIGO - INtegrated Data Warehouse of MIcrobial GenOmes with Examples from the Red Sea Extremophiles.</title>
        <authorList>
            <person name="Alam I."/>
            <person name="Antunes A."/>
            <person name="Kamau A.A."/>
            <person name="Ba Alawi W."/>
            <person name="Kalkatawi M."/>
            <person name="Stingl U."/>
            <person name="Bajic V.B."/>
        </authorList>
    </citation>
    <scope>NUCLEOTIDE SEQUENCE [LARGE SCALE GENOMIC DNA]</scope>
    <source>
        <strain evidence="12 13">SSD-17B</strain>
    </source>
</reference>
<dbReference type="SUPFAM" id="SSF52141">
    <property type="entry name" value="Uracil-DNA glycosylase-like"/>
    <property type="match status" value="1"/>
</dbReference>
<dbReference type="PANTHER" id="PTHR11264">
    <property type="entry name" value="URACIL-DNA GLYCOSYLASE"/>
    <property type="match status" value="1"/>
</dbReference>
<organism evidence="12 13">
    <name type="scientific">Haloplasma contractile SSD-17B</name>
    <dbReference type="NCBI Taxonomy" id="1033810"/>
    <lineage>
        <taxon>Bacteria</taxon>
        <taxon>Bacillati</taxon>
        <taxon>Mycoplasmatota</taxon>
        <taxon>Mollicutes</taxon>
        <taxon>Haloplasmatales</taxon>
        <taxon>Haloplasmataceae</taxon>
        <taxon>Haloplasma</taxon>
    </lineage>
</organism>
<comment type="function">
    <text evidence="2 8 10">Excises uracil residues from the DNA which can arise as a result of misincorporation of dUMP residues by DNA polymerase or due to deamination of cytosine.</text>
</comment>
<dbReference type="EMBL" id="AFNU02000004">
    <property type="protein sequence ID" value="ERJ12483.1"/>
    <property type="molecule type" value="Genomic_DNA"/>
</dbReference>
<dbReference type="FunFam" id="3.40.470.10:FF:000001">
    <property type="entry name" value="Uracil-DNA glycosylase"/>
    <property type="match status" value="1"/>
</dbReference>
<dbReference type="GO" id="GO:0005737">
    <property type="term" value="C:cytoplasm"/>
    <property type="evidence" value="ECO:0007669"/>
    <property type="project" value="UniProtKB-SubCell"/>
</dbReference>